<dbReference type="RefSeq" id="WP_135601824.1">
    <property type="nucleotide sequence ID" value="NZ_RQFK01000026.1"/>
</dbReference>
<dbReference type="Pfam" id="PF04525">
    <property type="entry name" value="LOR"/>
    <property type="match status" value="1"/>
</dbReference>
<dbReference type="SUPFAM" id="SSF54518">
    <property type="entry name" value="Tubby C-terminal domain-like"/>
    <property type="match status" value="1"/>
</dbReference>
<dbReference type="InterPro" id="IPR007612">
    <property type="entry name" value="LOR"/>
</dbReference>
<dbReference type="Proteomes" id="UP000298009">
    <property type="component" value="Unassembled WGS sequence"/>
</dbReference>
<dbReference type="AlphaFoldDB" id="A0A4R9I779"/>
<dbReference type="EMBL" id="RQFK01000026">
    <property type="protein sequence ID" value="TGK81978.1"/>
    <property type="molecule type" value="Genomic_DNA"/>
</dbReference>
<keyword evidence="2" id="KW-1185">Reference proteome</keyword>
<organism evidence="1 2">
    <name type="scientific">Leptospira noumeaensis</name>
    <dbReference type="NCBI Taxonomy" id="2484964"/>
    <lineage>
        <taxon>Bacteria</taxon>
        <taxon>Pseudomonadati</taxon>
        <taxon>Spirochaetota</taxon>
        <taxon>Spirochaetia</taxon>
        <taxon>Leptospirales</taxon>
        <taxon>Leptospiraceae</taxon>
        <taxon>Leptospira</taxon>
    </lineage>
</organism>
<reference evidence="1" key="1">
    <citation type="journal article" date="2019" name="PLoS Negl. Trop. Dis.">
        <title>Revisiting the worldwide diversity of Leptospira species in the environment.</title>
        <authorList>
            <person name="Vincent A.T."/>
            <person name="Schiettekatte O."/>
            <person name="Bourhy P."/>
            <person name="Veyrier F.J."/>
            <person name="Picardeau M."/>
        </authorList>
    </citation>
    <scope>NUCLEOTIDE SEQUENCE [LARGE SCALE GENOMIC DNA]</scope>
    <source>
        <strain evidence="1">201800287</strain>
    </source>
</reference>
<sequence length="192" mass="22120">MQQYTFNKYFAKKSFLKIFGGEIRIFDENKTNLLFFVKQKAFKLKEDITVYADESKSKELLKIKARSVIDFSATYDVVDVTSNEAIGSLRRKGFKSILKDSWDILDTKDQVVGSIDEDSMFKAILRRFLTNLIPQSFFITLNKSQVGVLKQTFNPFVPQFNIDFSSDSANTLDRRMGIAIVILLQIIEGRQQ</sequence>
<gene>
    <name evidence="1" type="ORF">EHQ24_11905</name>
</gene>
<evidence type="ECO:0000313" key="1">
    <source>
        <dbReference type="EMBL" id="TGK81978.1"/>
    </source>
</evidence>
<accession>A0A4R9I779</accession>
<protein>
    <submittedName>
        <fullName evidence="1">Uncharacterized protein</fullName>
    </submittedName>
</protein>
<comment type="caution">
    <text evidence="1">The sequence shown here is derived from an EMBL/GenBank/DDBJ whole genome shotgun (WGS) entry which is preliminary data.</text>
</comment>
<name>A0A4R9I779_9LEPT</name>
<dbReference type="InterPro" id="IPR025659">
    <property type="entry name" value="Tubby-like_C"/>
</dbReference>
<evidence type="ECO:0000313" key="2">
    <source>
        <dbReference type="Proteomes" id="UP000298009"/>
    </source>
</evidence>
<proteinExistence type="predicted"/>
<dbReference type="OrthoDB" id="572274at2"/>